<evidence type="ECO:0000256" key="1">
    <source>
        <dbReference type="SAM" id="SignalP"/>
    </source>
</evidence>
<dbReference type="EMBL" id="JACHJV010000003">
    <property type="protein sequence ID" value="MBB4928918.1"/>
    <property type="molecule type" value="Genomic_DNA"/>
</dbReference>
<dbReference type="AlphaFoldDB" id="A0A7W7W089"/>
<accession>A0A7W7W089</accession>
<dbReference type="RefSeq" id="WP_184946599.1">
    <property type="nucleotide sequence ID" value="NZ_JACHJV010000003.1"/>
</dbReference>
<evidence type="ECO:0000313" key="2">
    <source>
        <dbReference type="EMBL" id="MBB4928918.1"/>
    </source>
</evidence>
<organism evidence="2 3">
    <name type="scientific">Kitasatospora kifunensis</name>
    <name type="common">Streptomyces kifunensis</name>
    <dbReference type="NCBI Taxonomy" id="58351"/>
    <lineage>
        <taxon>Bacteria</taxon>
        <taxon>Bacillati</taxon>
        <taxon>Actinomycetota</taxon>
        <taxon>Actinomycetes</taxon>
        <taxon>Kitasatosporales</taxon>
        <taxon>Streptomycetaceae</taxon>
        <taxon>Kitasatospora</taxon>
    </lineage>
</organism>
<keyword evidence="1" id="KW-0732">Signal</keyword>
<protein>
    <submittedName>
        <fullName evidence="2">Uncharacterized protein</fullName>
    </submittedName>
</protein>
<feature type="chain" id="PRO_5030775371" evidence="1">
    <location>
        <begin position="37"/>
        <end position="226"/>
    </location>
</feature>
<name>A0A7W7W089_KITKI</name>
<comment type="caution">
    <text evidence="2">The sequence shown here is derived from an EMBL/GenBank/DDBJ whole genome shotgun (WGS) entry which is preliminary data.</text>
</comment>
<gene>
    <name evidence="2" type="ORF">FHR34_008015</name>
</gene>
<feature type="signal peptide" evidence="1">
    <location>
        <begin position="1"/>
        <end position="36"/>
    </location>
</feature>
<reference evidence="2 3" key="1">
    <citation type="submission" date="2020-08" db="EMBL/GenBank/DDBJ databases">
        <title>Sequencing the genomes of 1000 actinobacteria strains.</title>
        <authorList>
            <person name="Klenk H.-P."/>
        </authorList>
    </citation>
    <scope>NUCLEOTIDE SEQUENCE [LARGE SCALE GENOMIC DNA]</scope>
    <source>
        <strain evidence="2 3">DSM 41654</strain>
    </source>
</reference>
<dbReference type="InterPro" id="IPR008999">
    <property type="entry name" value="Actin-crosslinking"/>
</dbReference>
<dbReference type="CDD" id="cd00257">
    <property type="entry name" value="beta-trefoil_FSCN-like"/>
    <property type="match status" value="1"/>
</dbReference>
<keyword evidence="3" id="KW-1185">Reference proteome</keyword>
<dbReference type="Proteomes" id="UP000540506">
    <property type="component" value="Unassembled WGS sequence"/>
</dbReference>
<dbReference type="Gene3D" id="2.80.10.50">
    <property type="match status" value="1"/>
</dbReference>
<evidence type="ECO:0000313" key="3">
    <source>
        <dbReference type="Proteomes" id="UP000540506"/>
    </source>
</evidence>
<sequence>MRNIALRLSTTTGAAFAALGLSVAGLAVLPPAPAFADTATHTTGTPVYSLGQAIAELRSQHPQRLSHDLQPADSTNGFVCSTRDTTIRSVENGDYVTAEIGFSGTQYGILTASDSSSSPGVWEHYNLCLNTTTNTYAIRSVANGDYVTAQLGFSGTEYAALTATDSAANPGLWEQFTFAPTGNGYSIRSVANGNYVTAQMGFSGVEYGMLTATDTAAEPGDWEQFQ</sequence>
<proteinExistence type="predicted"/>
<dbReference type="SUPFAM" id="SSF50405">
    <property type="entry name" value="Actin-crosslinking proteins"/>
    <property type="match status" value="1"/>
</dbReference>